<dbReference type="KEGG" id="osu:NT6N_12500"/>
<dbReference type="EMBL" id="AP026866">
    <property type="protein sequence ID" value="BDS06210.1"/>
    <property type="molecule type" value="Genomic_DNA"/>
</dbReference>
<gene>
    <name evidence="1" type="ORF">NT6N_12500</name>
</gene>
<name>A0AAT9FJU9_9BACT</name>
<accession>A0AAT9FJU9</accession>
<reference evidence="1" key="1">
    <citation type="submission" date="2024-07" db="EMBL/GenBank/DDBJ databases">
        <title>Complete genome sequence of Verrucomicrobiaceae bacterium NT6N.</title>
        <authorList>
            <person name="Huang C."/>
            <person name="Takami H."/>
            <person name="Hamasaki K."/>
        </authorList>
    </citation>
    <scope>NUCLEOTIDE SEQUENCE</scope>
    <source>
        <strain evidence="1">NT6N</strain>
    </source>
</reference>
<sequence>MTGNPLKSLGSRLDVHLWCQCNYISACGVLKNKLTIGKGASIVSESS</sequence>
<evidence type="ECO:0000313" key="1">
    <source>
        <dbReference type="EMBL" id="BDS06210.1"/>
    </source>
</evidence>
<protein>
    <submittedName>
        <fullName evidence="1">Uncharacterized protein</fullName>
    </submittedName>
</protein>
<organism evidence="1">
    <name type="scientific">Oceaniferula spumae</name>
    <dbReference type="NCBI Taxonomy" id="2979115"/>
    <lineage>
        <taxon>Bacteria</taxon>
        <taxon>Pseudomonadati</taxon>
        <taxon>Verrucomicrobiota</taxon>
        <taxon>Verrucomicrobiia</taxon>
        <taxon>Verrucomicrobiales</taxon>
        <taxon>Verrucomicrobiaceae</taxon>
        <taxon>Oceaniferula</taxon>
    </lineage>
</organism>
<dbReference type="AlphaFoldDB" id="A0AAT9FJU9"/>
<proteinExistence type="predicted"/>